<dbReference type="STRING" id="142842.SAMN02745118_01539"/>
<gene>
    <name evidence="8" type="primary">rph</name>
    <name evidence="11" type="ORF">SAMN02745118_01539</name>
</gene>
<feature type="binding site" evidence="8">
    <location>
        <begin position="125"/>
        <end position="127"/>
    </location>
    <ligand>
        <name>phosphate</name>
        <dbReference type="ChEBI" id="CHEBI:43474"/>
        <note>substrate</note>
    </ligand>
</feature>
<dbReference type="FunFam" id="3.30.230.70:FF:000003">
    <property type="entry name" value="Ribonuclease PH"/>
    <property type="match status" value="1"/>
</dbReference>
<dbReference type="OrthoDB" id="9807456at2"/>
<dbReference type="InterPro" id="IPR002381">
    <property type="entry name" value="RNase_PH_bac-type"/>
</dbReference>
<keyword evidence="6 8" id="KW-0548">Nucleotidyltransferase</keyword>
<evidence type="ECO:0000256" key="4">
    <source>
        <dbReference type="ARBA" id="ARBA00022679"/>
    </source>
</evidence>
<dbReference type="SUPFAM" id="SSF54211">
    <property type="entry name" value="Ribosomal protein S5 domain 2-like"/>
    <property type="match status" value="1"/>
</dbReference>
<dbReference type="GO" id="GO:0031125">
    <property type="term" value="P:rRNA 3'-end processing"/>
    <property type="evidence" value="ECO:0007669"/>
    <property type="project" value="UniProtKB-ARBA"/>
</dbReference>
<dbReference type="PROSITE" id="PS01277">
    <property type="entry name" value="RIBONUCLEASE_PH"/>
    <property type="match status" value="1"/>
</dbReference>
<feature type="binding site" evidence="8">
    <location>
        <position position="87"/>
    </location>
    <ligand>
        <name>phosphate</name>
        <dbReference type="ChEBI" id="CHEBI:43474"/>
        <note>substrate</note>
    </ligand>
</feature>
<dbReference type="CDD" id="cd11362">
    <property type="entry name" value="RNase_PH_bact"/>
    <property type="match status" value="1"/>
</dbReference>
<dbReference type="EC" id="2.7.7.56" evidence="8"/>
<keyword evidence="5 8" id="KW-0819">tRNA processing</keyword>
<protein>
    <recommendedName>
        <fullName evidence="8">Ribonuclease PH</fullName>
        <shortName evidence="8">RNase PH</shortName>
        <ecNumber evidence="8">2.7.7.56</ecNumber>
    </recommendedName>
    <alternativeName>
        <fullName evidence="8">tRNA nucleotidyltransferase</fullName>
    </alternativeName>
</protein>
<comment type="similarity">
    <text evidence="1 8">Belongs to the RNase PH family.</text>
</comment>
<dbReference type="PANTHER" id="PTHR11953">
    <property type="entry name" value="EXOSOME COMPLEX COMPONENT"/>
    <property type="match status" value="1"/>
</dbReference>
<keyword evidence="4 8" id="KW-0808">Transferase</keyword>
<dbReference type="Gene3D" id="3.30.230.70">
    <property type="entry name" value="GHMP Kinase, N-terminal domain"/>
    <property type="match status" value="1"/>
</dbReference>
<accession>A0A1T4MNK9</accession>
<dbReference type="HAMAP" id="MF_00564">
    <property type="entry name" value="RNase_PH"/>
    <property type="match status" value="1"/>
</dbReference>
<evidence type="ECO:0000313" key="11">
    <source>
        <dbReference type="EMBL" id="SJZ68461.1"/>
    </source>
</evidence>
<dbReference type="InterPro" id="IPR020568">
    <property type="entry name" value="Ribosomal_Su5_D2-typ_SF"/>
</dbReference>
<evidence type="ECO:0000256" key="6">
    <source>
        <dbReference type="ARBA" id="ARBA00022695"/>
    </source>
</evidence>
<evidence type="ECO:0000259" key="9">
    <source>
        <dbReference type="Pfam" id="PF01138"/>
    </source>
</evidence>
<dbReference type="GO" id="GO:0000049">
    <property type="term" value="F:tRNA binding"/>
    <property type="evidence" value="ECO:0007669"/>
    <property type="project" value="UniProtKB-UniRule"/>
</dbReference>
<feature type="domain" description="Exoribonuclease phosphorolytic" evidence="10">
    <location>
        <begin position="159"/>
        <end position="225"/>
    </location>
</feature>
<evidence type="ECO:0000256" key="7">
    <source>
        <dbReference type="ARBA" id="ARBA00022884"/>
    </source>
</evidence>
<keyword evidence="2 8" id="KW-0698">rRNA processing</keyword>
<reference evidence="12" key="1">
    <citation type="submission" date="2017-02" db="EMBL/GenBank/DDBJ databases">
        <authorList>
            <person name="Varghese N."/>
            <person name="Submissions S."/>
        </authorList>
    </citation>
    <scope>NUCLEOTIDE SEQUENCE [LARGE SCALE GENOMIC DNA]</scope>
    <source>
        <strain evidence="12">ATCC BAA-73</strain>
    </source>
</reference>
<sequence length="253" mass="28025">MKRVDGRKVDELRPVNITRNFTKYAEGSVLIATGDTKVICNASVEDSVPRFLRGQGQGWVTAEYSMLPRATESRNIREAARGKLSGRTTEIQRLIGRAMRSIVDLDKLGERTIWLDCDVIQADGGTRTASITGAFVALIDALAYLLEKEKINEMPVESMVAATSVGITDGEPLLDLRYQEDSTAQVDLNLVMTEEGKIIEVQGTGEENPFSRKEMDRFLELGEKGVKELVKYQKEALGDRVELLLNGKGNNND</sequence>
<evidence type="ECO:0000256" key="5">
    <source>
        <dbReference type="ARBA" id="ARBA00022694"/>
    </source>
</evidence>
<evidence type="ECO:0000256" key="8">
    <source>
        <dbReference type="HAMAP-Rule" id="MF_00564"/>
    </source>
</evidence>
<dbReference type="GO" id="GO:0000175">
    <property type="term" value="F:3'-5'-RNA exonuclease activity"/>
    <property type="evidence" value="ECO:0007669"/>
    <property type="project" value="UniProtKB-UniRule"/>
</dbReference>
<dbReference type="Pfam" id="PF01138">
    <property type="entry name" value="RNase_PH"/>
    <property type="match status" value="1"/>
</dbReference>
<dbReference type="NCBIfam" id="TIGR01966">
    <property type="entry name" value="RNasePH"/>
    <property type="match status" value="1"/>
</dbReference>
<dbReference type="GO" id="GO:0016075">
    <property type="term" value="P:rRNA catabolic process"/>
    <property type="evidence" value="ECO:0007669"/>
    <property type="project" value="UniProtKB-UniRule"/>
</dbReference>
<dbReference type="EMBL" id="FUWM01000011">
    <property type="protein sequence ID" value="SJZ68461.1"/>
    <property type="molecule type" value="Genomic_DNA"/>
</dbReference>
<keyword evidence="3 8" id="KW-0820">tRNA-binding</keyword>
<dbReference type="PANTHER" id="PTHR11953:SF0">
    <property type="entry name" value="EXOSOME COMPLEX COMPONENT RRP41"/>
    <property type="match status" value="1"/>
</dbReference>
<dbReference type="GO" id="GO:0008033">
    <property type="term" value="P:tRNA processing"/>
    <property type="evidence" value="ECO:0007669"/>
    <property type="project" value="UniProtKB-UniRule"/>
</dbReference>
<keyword evidence="7" id="KW-0694">RNA-binding</keyword>
<dbReference type="InterPro" id="IPR015847">
    <property type="entry name" value="ExoRNase_PH_dom2"/>
</dbReference>
<dbReference type="InterPro" id="IPR036345">
    <property type="entry name" value="ExoRNase_PH_dom2_sf"/>
</dbReference>
<dbReference type="InterPro" id="IPR050080">
    <property type="entry name" value="RNase_PH"/>
</dbReference>
<evidence type="ECO:0000313" key="12">
    <source>
        <dbReference type="Proteomes" id="UP000190625"/>
    </source>
</evidence>
<dbReference type="InterPro" id="IPR027408">
    <property type="entry name" value="PNPase/RNase_PH_dom_sf"/>
</dbReference>
<dbReference type="InterPro" id="IPR001247">
    <property type="entry name" value="ExoRNase_PH_dom1"/>
</dbReference>
<comment type="subunit">
    <text evidence="8">Homohexameric ring arranged as a trimer of dimers.</text>
</comment>
<dbReference type="SUPFAM" id="SSF55666">
    <property type="entry name" value="Ribonuclease PH domain 2-like"/>
    <property type="match status" value="1"/>
</dbReference>
<dbReference type="GO" id="GO:0009022">
    <property type="term" value="F:tRNA nucleotidyltransferase activity"/>
    <property type="evidence" value="ECO:0007669"/>
    <property type="project" value="UniProtKB-UniRule"/>
</dbReference>
<evidence type="ECO:0000259" key="10">
    <source>
        <dbReference type="Pfam" id="PF03725"/>
    </source>
</evidence>
<dbReference type="InterPro" id="IPR018336">
    <property type="entry name" value="RNase_PH_CS"/>
</dbReference>
<comment type="function">
    <text evidence="8">Phosphorolytic 3'-5' exoribonuclease that plays an important role in tRNA 3'-end maturation. Removes nucleotide residues following the 3'-CCA terminus of tRNAs; can also add nucleotides to the ends of RNA molecules by using nucleoside diphosphates as substrates, but this may not be physiologically important. Probably plays a role in initiation of 16S rRNA degradation (leading to ribosome degradation) during starvation.</text>
</comment>
<dbReference type="Proteomes" id="UP000190625">
    <property type="component" value="Unassembled WGS sequence"/>
</dbReference>
<organism evidence="11 12">
    <name type="scientific">Selenihalanaerobacter shriftii</name>
    <dbReference type="NCBI Taxonomy" id="142842"/>
    <lineage>
        <taxon>Bacteria</taxon>
        <taxon>Bacillati</taxon>
        <taxon>Bacillota</taxon>
        <taxon>Clostridia</taxon>
        <taxon>Halanaerobiales</taxon>
        <taxon>Halobacteroidaceae</taxon>
        <taxon>Selenihalanaerobacter</taxon>
    </lineage>
</organism>
<feature type="domain" description="Exoribonuclease phosphorolytic" evidence="9">
    <location>
        <begin position="11"/>
        <end position="141"/>
    </location>
</feature>
<dbReference type="AlphaFoldDB" id="A0A1T4MNK9"/>
<keyword evidence="12" id="KW-1185">Reference proteome</keyword>
<evidence type="ECO:0000256" key="1">
    <source>
        <dbReference type="ARBA" id="ARBA00006678"/>
    </source>
</evidence>
<evidence type="ECO:0000256" key="3">
    <source>
        <dbReference type="ARBA" id="ARBA00022555"/>
    </source>
</evidence>
<evidence type="ECO:0000256" key="2">
    <source>
        <dbReference type="ARBA" id="ARBA00022552"/>
    </source>
</evidence>
<comment type="catalytic activity">
    <reaction evidence="8">
        <text>tRNA(n+1) + phosphate = tRNA(n) + a ribonucleoside 5'-diphosphate</text>
        <dbReference type="Rhea" id="RHEA:10628"/>
        <dbReference type="Rhea" id="RHEA-COMP:17343"/>
        <dbReference type="Rhea" id="RHEA-COMP:17344"/>
        <dbReference type="ChEBI" id="CHEBI:43474"/>
        <dbReference type="ChEBI" id="CHEBI:57930"/>
        <dbReference type="ChEBI" id="CHEBI:173114"/>
        <dbReference type="EC" id="2.7.7.56"/>
    </reaction>
</comment>
<name>A0A1T4MNK9_9FIRM</name>
<dbReference type="RefSeq" id="WP_078810015.1">
    <property type="nucleotide sequence ID" value="NZ_FUWM01000011.1"/>
</dbReference>
<dbReference type="Pfam" id="PF03725">
    <property type="entry name" value="RNase_PH_C"/>
    <property type="match status" value="1"/>
</dbReference>
<proteinExistence type="inferred from homology"/>